<evidence type="ECO:0000313" key="2">
    <source>
        <dbReference type="Proteomes" id="UP000887540"/>
    </source>
</evidence>
<protein>
    <submittedName>
        <fullName evidence="3">Uncharacterized protein</fullName>
    </submittedName>
</protein>
<name>A0A914DIA3_9BILA</name>
<keyword evidence="2" id="KW-1185">Reference proteome</keyword>
<feature type="signal peptide" evidence="1">
    <location>
        <begin position="1"/>
        <end position="23"/>
    </location>
</feature>
<reference evidence="3" key="1">
    <citation type="submission" date="2022-11" db="UniProtKB">
        <authorList>
            <consortium name="WormBaseParasite"/>
        </authorList>
    </citation>
    <scope>IDENTIFICATION</scope>
</reference>
<evidence type="ECO:0000256" key="1">
    <source>
        <dbReference type="SAM" id="SignalP"/>
    </source>
</evidence>
<organism evidence="2 3">
    <name type="scientific">Acrobeloides nanus</name>
    <dbReference type="NCBI Taxonomy" id="290746"/>
    <lineage>
        <taxon>Eukaryota</taxon>
        <taxon>Metazoa</taxon>
        <taxon>Ecdysozoa</taxon>
        <taxon>Nematoda</taxon>
        <taxon>Chromadorea</taxon>
        <taxon>Rhabditida</taxon>
        <taxon>Tylenchina</taxon>
        <taxon>Cephalobomorpha</taxon>
        <taxon>Cephaloboidea</taxon>
        <taxon>Cephalobidae</taxon>
        <taxon>Acrobeloides</taxon>
    </lineage>
</organism>
<dbReference type="AlphaFoldDB" id="A0A914DIA3"/>
<keyword evidence="1" id="KW-0732">Signal</keyword>
<accession>A0A914DIA3</accession>
<dbReference type="WBParaSite" id="ACRNAN_scaffold2594.g32452.t1">
    <property type="protein sequence ID" value="ACRNAN_scaffold2594.g32452.t1"/>
    <property type="gene ID" value="ACRNAN_scaffold2594.g32452"/>
</dbReference>
<sequence>MKTLVLILVILVSQILFQSYSEASLNPCDYCPQRKCNLCDEKTQAILDKFGKPAMKGSICGYCPSPNRCCPTGDAQGSLSCQAKC</sequence>
<feature type="chain" id="PRO_5038054167" evidence="1">
    <location>
        <begin position="24"/>
        <end position="85"/>
    </location>
</feature>
<dbReference type="Proteomes" id="UP000887540">
    <property type="component" value="Unplaced"/>
</dbReference>
<evidence type="ECO:0000313" key="3">
    <source>
        <dbReference type="WBParaSite" id="ACRNAN_scaffold2594.g32452.t1"/>
    </source>
</evidence>
<proteinExistence type="predicted"/>